<dbReference type="EMBL" id="CP002356">
    <property type="protein sequence ID" value="ADR35270.1"/>
    <property type="molecule type" value="Genomic_DNA"/>
</dbReference>
<reference evidence="4 5" key="1">
    <citation type="journal article" date="2012" name="Stand. Genomic Sci.">
        <title>Complete genome sequence of the sulfur compounds oxidizing chemolithoautotroph Sulfuricurvum kujiense type strain (YK-1(T)).</title>
        <authorList>
            <person name="Han C."/>
            <person name="Kotsyurbenko O."/>
            <person name="Chertkov O."/>
            <person name="Held B."/>
            <person name="Lapidus A."/>
            <person name="Nolan M."/>
            <person name="Lucas S."/>
            <person name="Hammon N."/>
            <person name="Deshpande S."/>
            <person name="Cheng J.F."/>
            <person name="Tapia R."/>
            <person name="Goodwin L.A."/>
            <person name="Pitluck S."/>
            <person name="Liolios K."/>
            <person name="Pagani I."/>
            <person name="Ivanova N."/>
            <person name="Mavromatis K."/>
            <person name="Mikhailova N."/>
            <person name="Pati A."/>
            <person name="Chen A."/>
            <person name="Palaniappan K."/>
            <person name="Land M."/>
            <person name="Hauser L."/>
            <person name="Chang Y.J."/>
            <person name="Jeffries C.D."/>
            <person name="Brambilla E.M."/>
            <person name="Rohde M."/>
            <person name="Spring S."/>
            <person name="Sikorski J."/>
            <person name="Goker M."/>
            <person name="Woyke T."/>
            <person name="Bristow J."/>
            <person name="Eisen J.A."/>
            <person name="Markowitz V."/>
            <person name="Hugenholtz P."/>
            <person name="Kyrpides N.C."/>
            <person name="Klenk H.P."/>
            <person name="Detter J.C."/>
        </authorList>
    </citation>
    <scope>NUCLEOTIDE SEQUENCE [LARGE SCALE GENOMIC DNA]</scope>
    <source>
        <strain evidence="5">ATCC BAA-921 / DSM 16994 / JCM 11577 / YK-1</strain>
    </source>
</reference>
<proteinExistence type="predicted"/>
<evidence type="ECO:0000313" key="5">
    <source>
        <dbReference type="Proteomes" id="UP000008721"/>
    </source>
</evidence>
<organism evidence="4 5">
    <name type="scientific">Sulfuricurvum kujiense (strain ATCC BAA-921 / DSM 16994 / JCM 11577 / YK-1)</name>
    <dbReference type="NCBI Taxonomy" id="709032"/>
    <lineage>
        <taxon>Bacteria</taxon>
        <taxon>Pseudomonadati</taxon>
        <taxon>Campylobacterota</taxon>
        <taxon>Epsilonproteobacteria</taxon>
        <taxon>Campylobacterales</taxon>
        <taxon>Sulfurimonadaceae</taxon>
        <taxon>Sulfuricurvum</taxon>
    </lineage>
</organism>
<dbReference type="Gene3D" id="2.130.10.10">
    <property type="entry name" value="YVTN repeat-like/Quinoprotein amine dehydrogenase"/>
    <property type="match status" value="1"/>
</dbReference>
<accession>E4U3K4</accession>
<name>E4U3K4_SULKY</name>
<dbReference type="PANTHER" id="PTHR19848:SF8">
    <property type="entry name" value="F-BOX AND WD REPEAT DOMAIN CONTAINING 7"/>
    <property type="match status" value="1"/>
</dbReference>
<gene>
    <name evidence="4" type="ordered locus">Sulku_2615</name>
</gene>
<dbReference type="KEGG" id="sku:Sulku_2615"/>
<sequence>MNFLFFVLFSSLTLYAGVISPKVSVKTSSPVLDFVVRGNDVWAGTANGEALQITVKGKIISKTVLPAIEDSWGEKIKQKIMSIDLSSDAKTLIVAGEDGCLYTIREGKITKTAYSTKTVVKKIAFISDTKVMLALLSNEVVFFDLKSNRIVKTLSGGTSPLSDMALSTDKKIAVIAGEAGVVSVIDTAAMKITRRIQGGNVDNVYKVDIQNNHVLTAGQDRRAILYTLDGKSYVRFEGSFLIYTAALSPSAGVMAAAMDEENLISVFDTHKRKKVATAKGHSATLNRISFINEKRFVSCADENKILFWELP</sequence>
<dbReference type="InterPro" id="IPR011047">
    <property type="entry name" value="Quinoprotein_ADH-like_sf"/>
</dbReference>
<dbReference type="Proteomes" id="UP000008721">
    <property type="component" value="Plasmid pSULKU01"/>
</dbReference>
<dbReference type="PROSITE" id="PS50082">
    <property type="entry name" value="WD_REPEATS_2"/>
    <property type="match status" value="1"/>
</dbReference>
<evidence type="ECO:0000256" key="2">
    <source>
        <dbReference type="ARBA" id="ARBA00022737"/>
    </source>
</evidence>
<dbReference type="RefSeq" id="WP_013449882.1">
    <property type="nucleotide sequence ID" value="NC_014754.1"/>
</dbReference>
<dbReference type="InterPro" id="IPR015943">
    <property type="entry name" value="WD40/YVTN_repeat-like_dom_sf"/>
</dbReference>
<dbReference type="SMART" id="SM00320">
    <property type="entry name" value="WD40"/>
    <property type="match status" value="4"/>
</dbReference>
<dbReference type="AlphaFoldDB" id="E4U3K4"/>
<dbReference type="OrthoDB" id="11703at2"/>
<keyword evidence="5" id="KW-1185">Reference proteome</keyword>
<evidence type="ECO:0000313" key="4">
    <source>
        <dbReference type="EMBL" id="ADR35270.1"/>
    </source>
</evidence>
<geneLocation type="plasmid" evidence="4 5">
    <name>pSULKU01</name>
</geneLocation>
<dbReference type="HOGENOM" id="CLU_076338_0_0_7"/>
<keyword evidence="2" id="KW-0677">Repeat</keyword>
<dbReference type="eggNOG" id="COG2319">
    <property type="taxonomic scope" value="Bacteria"/>
</dbReference>
<evidence type="ECO:0000256" key="1">
    <source>
        <dbReference type="ARBA" id="ARBA00022574"/>
    </source>
</evidence>
<dbReference type="PANTHER" id="PTHR19848">
    <property type="entry name" value="WD40 REPEAT PROTEIN"/>
    <property type="match status" value="1"/>
</dbReference>
<dbReference type="InterPro" id="IPR001680">
    <property type="entry name" value="WD40_rpt"/>
</dbReference>
<dbReference type="PROSITE" id="PS50294">
    <property type="entry name" value="WD_REPEATS_REGION"/>
    <property type="match status" value="1"/>
</dbReference>
<keyword evidence="4" id="KW-0614">Plasmid</keyword>
<evidence type="ECO:0000256" key="3">
    <source>
        <dbReference type="PROSITE-ProRule" id="PRU00221"/>
    </source>
</evidence>
<feature type="repeat" description="WD" evidence="3">
    <location>
        <begin position="278"/>
        <end position="311"/>
    </location>
</feature>
<dbReference type="SUPFAM" id="SSF50998">
    <property type="entry name" value="Quinoprotein alcohol dehydrogenase-like"/>
    <property type="match status" value="1"/>
</dbReference>
<protein>
    <submittedName>
        <fullName evidence="4">WD40 repeat, subgroup</fullName>
    </submittedName>
</protein>
<keyword evidence="1 3" id="KW-0853">WD repeat</keyword>